<dbReference type="InterPro" id="IPR004843">
    <property type="entry name" value="Calcineurin-like_PHP"/>
</dbReference>
<evidence type="ECO:0000256" key="6">
    <source>
        <dbReference type="SAM" id="SignalP"/>
    </source>
</evidence>
<evidence type="ECO:0000256" key="5">
    <source>
        <dbReference type="SAM" id="MobiDB-lite"/>
    </source>
</evidence>
<evidence type="ECO:0000313" key="9">
    <source>
        <dbReference type="EMBL" id="PAS92095.1"/>
    </source>
</evidence>
<organism evidence="9 10">
    <name type="scientific">Candidatus Dactylopiibacterium carminicum</name>
    <dbReference type="NCBI Taxonomy" id="857335"/>
    <lineage>
        <taxon>Bacteria</taxon>
        <taxon>Pseudomonadati</taxon>
        <taxon>Pseudomonadota</taxon>
        <taxon>Betaproteobacteria</taxon>
        <taxon>Rhodocyclales</taxon>
        <taxon>Rhodocyclaceae</taxon>
        <taxon>Candidatus Dactylopiibacterium</taxon>
    </lineage>
</organism>
<dbReference type="GO" id="GO:0046872">
    <property type="term" value="F:metal ion binding"/>
    <property type="evidence" value="ECO:0007669"/>
    <property type="project" value="UniProtKB-KW"/>
</dbReference>
<feature type="signal peptide" evidence="6">
    <location>
        <begin position="1"/>
        <end position="36"/>
    </location>
</feature>
<dbReference type="RefSeq" id="WP_095525311.1">
    <property type="nucleotide sequence ID" value="NZ_MDUX01000047.1"/>
</dbReference>
<dbReference type="InterPro" id="IPR029052">
    <property type="entry name" value="Metallo-depent_PP-like"/>
</dbReference>
<reference evidence="8 11" key="1">
    <citation type="submission" date="2016-08" db="EMBL/GenBank/DDBJ databases">
        <title>Candidatus Dactylopiibacterium carminicum genome sequence.</title>
        <authorList>
            <person name="Ramirez-Puebla S.T."/>
            <person name="Ormeno-Orrillo E."/>
            <person name="Vera-Ponce De Leon A."/>
            <person name="Luis L."/>
            <person name="Sanchez-Flores A."/>
            <person name="Monica R."/>
            <person name="Martinez-Romero E."/>
        </authorList>
    </citation>
    <scope>NUCLEOTIDE SEQUENCE [LARGE SCALE GENOMIC DNA]</scope>
    <source>
        <strain evidence="8">END1</strain>
    </source>
</reference>
<keyword evidence="11" id="KW-1185">Reference proteome</keyword>
<dbReference type="InterPro" id="IPR050884">
    <property type="entry name" value="CNP_phosphodiesterase-III"/>
</dbReference>
<sequence length="474" mass="49414">MTARKPETDAQQSARRTFIKRTLLAATVLSLPPLLAACGGGSDGDEATTPGGGSSSSSSSASSSAKSTAKFAVLSDIHLYDIDALGSNADLAAYLTLDRKMIKESVPIFAAAMDDIATQDVDFLLITGDLTKDDERVNHELLAAYLKDFGKPVYVIPGNHDVNNPDAKGFGSTTTAVAQVSPAEFRSLYADCGYGTAIHTDPDSLSYIVEPTEGLWLFAIDSCKYADNLSLGHPVTSGAIGSATLAWLTGKLAEARAQGKQVMGMMHHGLIEHFAGQSLLFPEYLVDDRAAVAAALAAAGLGVMFTGHFHANDLVRATYDGKTIHDVETGSTVTAPCPYRLCSLDTVAGTLSIATSVVDDITVTNSASDYVNGADFQAYAQEYLSTGLKTLVSGMLQAAPYSLPSAAVAQVLPLIVPAMVAHYAGDEALTDATTLATLQAMAGSTDANTALIGQMVLSLWNDAAPADNTLSLTL</sequence>
<proteinExistence type="inferred from homology"/>
<keyword evidence="3" id="KW-0408">Iron</keyword>
<dbReference type="Proteomes" id="UP000623509">
    <property type="component" value="Unassembled WGS sequence"/>
</dbReference>
<dbReference type="Proteomes" id="UP000216107">
    <property type="component" value="Unassembled WGS sequence"/>
</dbReference>
<keyword evidence="2" id="KW-0378">Hydrolase</keyword>
<dbReference type="OrthoDB" id="9773856at2"/>
<comment type="similarity">
    <text evidence="4">Belongs to the cyclic nucleotide phosphodiesterase class-III family.</text>
</comment>
<dbReference type="EMBL" id="NMRN01000048">
    <property type="protein sequence ID" value="PAS92095.1"/>
    <property type="molecule type" value="Genomic_DNA"/>
</dbReference>
<evidence type="ECO:0000313" key="8">
    <source>
        <dbReference type="EMBL" id="KAF7598500.1"/>
    </source>
</evidence>
<dbReference type="PANTHER" id="PTHR42988">
    <property type="entry name" value="PHOSPHOHYDROLASE"/>
    <property type="match status" value="1"/>
</dbReference>
<dbReference type="SUPFAM" id="SSF56300">
    <property type="entry name" value="Metallo-dependent phosphatases"/>
    <property type="match status" value="1"/>
</dbReference>
<keyword evidence="1" id="KW-0479">Metal-binding</keyword>
<protein>
    <submittedName>
        <fullName evidence="9">Metallophosphoesterase</fullName>
    </submittedName>
</protein>
<evidence type="ECO:0000256" key="4">
    <source>
        <dbReference type="ARBA" id="ARBA00025742"/>
    </source>
</evidence>
<dbReference type="PANTHER" id="PTHR42988:SF2">
    <property type="entry name" value="CYCLIC NUCLEOTIDE PHOSPHODIESTERASE CBUA0032-RELATED"/>
    <property type="match status" value="1"/>
</dbReference>
<dbReference type="EMBL" id="MDUX01000047">
    <property type="protein sequence ID" value="KAF7598500.1"/>
    <property type="molecule type" value="Genomic_DNA"/>
</dbReference>
<dbReference type="Pfam" id="PF00149">
    <property type="entry name" value="Metallophos"/>
    <property type="match status" value="1"/>
</dbReference>
<evidence type="ECO:0000313" key="10">
    <source>
        <dbReference type="Proteomes" id="UP000216107"/>
    </source>
</evidence>
<evidence type="ECO:0000256" key="1">
    <source>
        <dbReference type="ARBA" id="ARBA00022723"/>
    </source>
</evidence>
<feature type="domain" description="Calcineurin-like phosphoesterase" evidence="7">
    <location>
        <begin position="70"/>
        <end position="311"/>
    </location>
</feature>
<feature type="chain" id="PRO_5012854572" evidence="6">
    <location>
        <begin position="37"/>
        <end position="474"/>
    </location>
</feature>
<accession>A0A272EPQ4</accession>
<dbReference type="GO" id="GO:0016787">
    <property type="term" value="F:hydrolase activity"/>
    <property type="evidence" value="ECO:0007669"/>
    <property type="project" value="UniProtKB-KW"/>
</dbReference>
<evidence type="ECO:0000313" key="11">
    <source>
        <dbReference type="Proteomes" id="UP000623509"/>
    </source>
</evidence>
<comment type="caution">
    <text evidence="9">The sequence shown here is derived from an EMBL/GenBank/DDBJ whole genome shotgun (WGS) entry which is preliminary data.</text>
</comment>
<reference evidence="9 10" key="2">
    <citation type="submission" date="2017-07" db="EMBL/GenBank/DDBJ databases">
        <title>Candidatus Dactylopiibacterium carminicum, a nitrogen-fixing symbiont of the cochineal insect Dactylopius coccus and Dactylopius opuntiae (Hemiptera: Coccoidea: Dactylopiidae).</title>
        <authorList>
            <person name="Vera A."/>
        </authorList>
    </citation>
    <scope>NUCLEOTIDE SEQUENCE [LARGE SCALE GENOMIC DNA]</scope>
    <source>
        <strain evidence="9 10">NFDCM</strain>
    </source>
</reference>
<evidence type="ECO:0000259" key="7">
    <source>
        <dbReference type="Pfam" id="PF00149"/>
    </source>
</evidence>
<evidence type="ECO:0000256" key="3">
    <source>
        <dbReference type="ARBA" id="ARBA00023004"/>
    </source>
</evidence>
<keyword evidence="6" id="KW-0732">Signal</keyword>
<evidence type="ECO:0000256" key="2">
    <source>
        <dbReference type="ARBA" id="ARBA00022801"/>
    </source>
</evidence>
<name>A0A272EPQ4_9RHOO</name>
<gene>
    <name evidence="8" type="ORF">BGI27_13060</name>
    <name evidence="9" type="ORF">CGU29_13180</name>
</gene>
<feature type="region of interest" description="Disordered" evidence="5">
    <location>
        <begin position="40"/>
        <end position="63"/>
    </location>
</feature>
<dbReference type="Gene3D" id="3.60.21.10">
    <property type="match status" value="1"/>
</dbReference>
<dbReference type="AlphaFoldDB" id="A0A272EPQ4"/>